<dbReference type="WBParaSite" id="Pan_g4660.t1">
    <property type="protein sequence ID" value="Pan_g4660.t1"/>
    <property type="gene ID" value="Pan_g4660"/>
</dbReference>
<sequence>MEDITFGLEEDLELDYEAEEALRRARGQETVDVDPAAPSEPSAAVVEEIKPEVDESIAIAAAEKAANEAKRMARKRRSSPTTWARGVLGADDEIYPSIAKKPRGKLRYQPDLLPSSFFPDETDPDEPPPEVIDDHPALKKSEVASVFDSLDTDIYDTEYPLNTVLVRGIEGLDHYVIEKIFAEYHPHIALFADSSEAIVQFKLARIATKMLVGMSKPIKRVRKPKQVEEEGEIVDDEHEGQEHTNADGDVVTLVNEPKRFETGPQDSDDETPAEEEVVEVDVTKTKVPKGKWRIVTKHVPAGRVIFVRYAKTSDIQKANRNSANTQYRTDRSLAVSKTGAHRVKAGINVFDNTGKELPWNFEHDTRIFNDPSLAKIETTPVSKAPQEEVLQIGDQEVRSRGRGTKKALNLRFDSSDESESEPEAEEAMPDVDDLEDYQEPVTETAKPKPSDLFLSSVLSKK</sequence>
<organism evidence="2 3">
    <name type="scientific">Panagrellus redivivus</name>
    <name type="common">Microworm</name>
    <dbReference type="NCBI Taxonomy" id="6233"/>
    <lineage>
        <taxon>Eukaryota</taxon>
        <taxon>Metazoa</taxon>
        <taxon>Ecdysozoa</taxon>
        <taxon>Nematoda</taxon>
        <taxon>Chromadorea</taxon>
        <taxon>Rhabditida</taxon>
        <taxon>Tylenchina</taxon>
        <taxon>Panagrolaimomorpha</taxon>
        <taxon>Panagrolaimoidea</taxon>
        <taxon>Panagrolaimidae</taxon>
        <taxon>Panagrellus</taxon>
    </lineage>
</organism>
<feature type="compositionally biased region" description="Acidic residues" evidence="1">
    <location>
        <begin position="415"/>
        <end position="438"/>
    </location>
</feature>
<feature type="region of interest" description="Disordered" evidence="1">
    <location>
        <begin position="222"/>
        <end position="247"/>
    </location>
</feature>
<reference evidence="3" key="2">
    <citation type="submission" date="2020-10" db="UniProtKB">
        <authorList>
            <consortium name="WormBaseParasite"/>
        </authorList>
    </citation>
    <scope>IDENTIFICATION</scope>
</reference>
<dbReference type="Proteomes" id="UP000492821">
    <property type="component" value="Unassembled WGS sequence"/>
</dbReference>
<accession>A0A7E4VXL9</accession>
<protein>
    <submittedName>
        <fullName evidence="3">Nuclear cap-binding protein subunit 3</fullName>
    </submittedName>
</protein>
<keyword evidence="2" id="KW-1185">Reference proteome</keyword>
<proteinExistence type="predicted"/>
<dbReference type="AlphaFoldDB" id="A0A7E4VXL9"/>
<reference evidence="2" key="1">
    <citation type="journal article" date="2013" name="Genetics">
        <title>The draft genome and transcriptome of Panagrellus redivivus are shaped by the harsh demands of a free-living lifestyle.</title>
        <authorList>
            <person name="Srinivasan J."/>
            <person name="Dillman A.R."/>
            <person name="Macchietto M.G."/>
            <person name="Heikkinen L."/>
            <person name="Lakso M."/>
            <person name="Fracchia K.M."/>
            <person name="Antoshechkin I."/>
            <person name="Mortazavi A."/>
            <person name="Wong G."/>
            <person name="Sternberg P.W."/>
        </authorList>
    </citation>
    <scope>NUCLEOTIDE SEQUENCE [LARGE SCALE GENOMIC DNA]</scope>
    <source>
        <strain evidence="2">MT8872</strain>
    </source>
</reference>
<name>A0A7E4VXL9_PANRE</name>
<evidence type="ECO:0000313" key="3">
    <source>
        <dbReference type="WBParaSite" id="Pan_g4660.t1"/>
    </source>
</evidence>
<feature type="compositionally biased region" description="Acidic residues" evidence="1">
    <location>
        <begin position="229"/>
        <end position="239"/>
    </location>
</feature>
<evidence type="ECO:0000313" key="2">
    <source>
        <dbReference type="Proteomes" id="UP000492821"/>
    </source>
</evidence>
<evidence type="ECO:0000256" key="1">
    <source>
        <dbReference type="SAM" id="MobiDB-lite"/>
    </source>
</evidence>
<feature type="region of interest" description="Disordered" evidence="1">
    <location>
        <begin position="398"/>
        <end position="461"/>
    </location>
</feature>